<sequence length="485" mass="54668">MIRKMMLIAAMAVSVSAGDGADGNPHEWDRLRRCDHTDYDPPCGPCEGIGGIPTGDKNEEITLTSCEVVSNATATSDPVRPVWGESWSVQPYFEVLIGKKTDPFCFSVIPSNDSVGELCYRPDFGEQYYDVGGDSGALRFDLNSKTVVGNITSKIIHKDTNFWIVNKFPWYAAGVKQCICSKVREGGASGKEFMYPVNPDWTKQMFYIGRENIGIEYTGREMELEHFAFGPHHLWSHPETGEIIRMWQPFNGLQVFPEGSYVAGEQDQSLFEDPPPECKKGGSLFRIKCDDDGYNNEDEDSAMSILESDMARAVEPVPRDEYKGEDFAEMSAVLNGWLEEGEAQTRACDEWSTEELQQLQAMLYLARESKFDDVYQGVDDNRRMRKEWDAIEKDWAGLTALMSPLDSSHVAHRVRRDGHCHEAVMWYVHHLTQDVKKVMATAGVVIPLLSMERHEKPGPGDHEAHHEAHKVYGEQVTCSSCHAKY</sequence>
<organism evidence="2 3">
    <name type="scientific">Triparma retinervis</name>
    <dbReference type="NCBI Taxonomy" id="2557542"/>
    <lineage>
        <taxon>Eukaryota</taxon>
        <taxon>Sar</taxon>
        <taxon>Stramenopiles</taxon>
        <taxon>Ochrophyta</taxon>
        <taxon>Bolidophyceae</taxon>
        <taxon>Parmales</taxon>
        <taxon>Triparmaceae</taxon>
        <taxon>Triparma</taxon>
    </lineage>
</organism>
<feature type="signal peptide" evidence="1">
    <location>
        <begin position="1"/>
        <end position="17"/>
    </location>
</feature>
<dbReference type="Proteomes" id="UP001165082">
    <property type="component" value="Unassembled WGS sequence"/>
</dbReference>
<keyword evidence="1" id="KW-0732">Signal</keyword>
<protein>
    <submittedName>
        <fullName evidence="2">Uncharacterized protein</fullName>
    </submittedName>
</protein>
<evidence type="ECO:0000256" key="1">
    <source>
        <dbReference type="SAM" id="SignalP"/>
    </source>
</evidence>
<comment type="caution">
    <text evidence="2">The sequence shown here is derived from an EMBL/GenBank/DDBJ whole genome shotgun (WGS) entry which is preliminary data.</text>
</comment>
<gene>
    <name evidence="2" type="ORF">TrRE_jg3445</name>
</gene>
<reference evidence="2" key="1">
    <citation type="submission" date="2022-07" db="EMBL/GenBank/DDBJ databases">
        <title>Genome analysis of Parmales, a sister group of diatoms, reveals the evolutionary specialization of diatoms from phago-mixotrophs to photoautotrophs.</title>
        <authorList>
            <person name="Ban H."/>
            <person name="Sato S."/>
            <person name="Yoshikawa S."/>
            <person name="Kazumasa Y."/>
            <person name="Nakamura Y."/>
            <person name="Ichinomiya M."/>
            <person name="Saitoh K."/>
            <person name="Sato N."/>
            <person name="Blanc-Mathieu R."/>
            <person name="Endo H."/>
            <person name="Kuwata A."/>
            <person name="Ogata H."/>
        </authorList>
    </citation>
    <scope>NUCLEOTIDE SEQUENCE</scope>
</reference>
<dbReference type="OrthoDB" id="409304at2759"/>
<evidence type="ECO:0000313" key="3">
    <source>
        <dbReference type="Proteomes" id="UP001165082"/>
    </source>
</evidence>
<feature type="chain" id="PRO_5040764799" evidence="1">
    <location>
        <begin position="18"/>
        <end position="485"/>
    </location>
</feature>
<dbReference type="EMBL" id="BRXZ01000681">
    <property type="protein sequence ID" value="GMH50699.1"/>
    <property type="molecule type" value="Genomic_DNA"/>
</dbReference>
<name>A0A9W6ZAP5_9STRA</name>
<proteinExistence type="predicted"/>
<evidence type="ECO:0000313" key="2">
    <source>
        <dbReference type="EMBL" id="GMH50699.1"/>
    </source>
</evidence>
<dbReference type="AlphaFoldDB" id="A0A9W6ZAP5"/>
<accession>A0A9W6ZAP5</accession>
<keyword evidence="3" id="KW-1185">Reference proteome</keyword>